<dbReference type="GO" id="GO:0003724">
    <property type="term" value="F:RNA helicase activity"/>
    <property type="evidence" value="ECO:0007669"/>
    <property type="project" value="UniProtKB-EC"/>
</dbReference>
<keyword evidence="2 7" id="KW-0547">Nucleotide-binding</keyword>
<dbReference type="Pfam" id="PF00270">
    <property type="entry name" value="DEAD"/>
    <property type="match status" value="1"/>
</dbReference>
<dbReference type="Gene3D" id="3.40.50.300">
    <property type="entry name" value="P-loop containing nucleotide triphosphate hydrolases"/>
    <property type="match status" value="2"/>
</dbReference>
<dbReference type="SMART" id="SM00487">
    <property type="entry name" value="DEXDc"/>
    <property type="match status" value="1"/>
</dbReference>
<organism evidence="12 13">
    <name type="scientific">Tieghemostelium lacteum</name>
    <name type="common">Slime mold</name>
    <name type="synonym">Dictyostelium lacteum</name>
    <dbReference type="NCBI Taxonomy" id="361077"/>
    <lineage>
        <taxon>Eukaryota</taxon>
        <taxon>Amoebozoa</taxon>
        <taxon>Evosea</taxon>
        <taxon>Eumycetozoa</taxon>
        <taxon>Dictyostelia</taxon>
        <taxon>Dictyosteliales</taxon>
        <taxon>Raperosteliaceae</taxon>
        <taxon>Tieghemostelium</taxon>
    </lineage>
</organism>
<feature type="short sequence motif" description="Q motif" evidence="6">
    <location>
        <begin position="19"/>
        <end position="47"/>
    </location>
</feature>
<gene>
    <name evidence="12" type="ORF">DLAC_11344</name>
</gene>
<dbReference type="EC" id="3.6.4.13" evidence="1"/>
<dbReference type="GO" id="GO:0016787">
    <property type="term" value="F:hydrolase activity"/>
    <property type="evidence" value="ECO:0007669"/>
    <property type="project" value="UniProtKB-KW"/>
</dbReference>
<dbReference type="CDD" id="cd18787">
    <property type="entry name" value="SF2_C_DEAD"/>
    <property type="match status" value="1"/>
</dbReference>
<dbReference type="EMBL" id="LODT01000051">
    <property type="protein sequence ID" value="KYQ88603.1"/>
    <property type="molecule type" value="Genomic_DNA"/>
</dbReference>
<accession>A0A151Z3Q5</accession>
<evidence type="ECO:0000256" key="3">
    <source>
        <dbReference type="ARBA" id="ARBA00022801"/>
    </source>
</evidence>
<comment type="caution">
    <text evidence="12">The sequence shown here is derived from an EMBL/GenBank/DDBJ whole genome shotgun (WGS) entry which is preliminary data.</text>
</comment>
<dbReference type="InterPro" id="IPR011545">
    <property type="entry name" value="DEAD/DEAH_box_helicase_dom"/>
</dbReference>
<evidence type="ECO:0000256" key="2">
    <source>
        <dbReference type="ARBA" id="ARBA00022741"/>
    </source>
</evidence>
<evidence type="ECO:0000259" key="11">
    <source>
        <dbReference type="PROSITE" id="PS51195"/>
    </source>
</evidence>
<keyword evidence="5 7" id="KW-0067">ATP-binding</keyword>
<dbReference type="STRING" id="361077.A0A151Z3Q5"/>
<feature type="region of interest" description="Disordered" evidence="8">
    <location>
        <begin position="469"/>
        <end position="513"/>
    </location>
</feature>
<evidence type="ECO:0000259" key="10">
    <source>
        <dbReference type="PROSITE" id="PS51194"/>
    </source>
</evidence>
<feature type="compositionally biased region" description="Acidic residues" evidence="8">
    <location>
        <begin position="478"/>
        <end position="502"/>
    </location>
</feature>
<evidence type="ECO:0000256" key="4">
    <source>
        <dbReference type="ARBA" id="ARBA00022806"/>
    </source>
</evidence>
<evidence type="ECO:0000256" key="6">
    <source>
        <dbReference type="PROSITE-ProRule" id="PRU00552"/>
    </source>
</evidence>
<protein>
    <recommendedName>
        <fullName evidence="1">RNA helicase</fullName>
        <ecNumber evidence="1">3.6.4.13</ecNumber>
    </recommendedName>
</protein>
<evidence type="ECO:0000313" key="13">
    <source>
        <dbReference type="Proteomes" id="UP000076078"/>
    </source>
</evidence>
<evidence type="ECO:0000256" key="1">
    <source>
        <dbReference type="ARBA" id="ARBA00012552"/>
    </source>
</evidence>
<sequence length="654" mass="76764">MKESQNRKRTNDIKIENNITFSELVLSDDIMKAIDEIGYIRPSPIQLKAIPLGISGQDLIAQAKSGTGKTAVFGIIAIEHILKEAKLYQNQNNSRKSLLSNQDLLNLDDETYAEIMSGVPRKQMVLIISPTREIAIQITQVINQLAKYAKRIKAESFIGGSREADDVKKLIGTQIVVGTPGRIKSLIENLELRTENIKMLILDEADKLLDPSFSKVINWIYTTLPKEKQTLAFSATYPESLLNLLVTYMKNPVQIRLCSDTPSLEGIKQYYQIVGTTSNNGINTSLSAQSYDIFRKKVNSCLILLQEVSFYQAIIFCNHKSRAEELSRTLTKEGWPAYYISGDQTQKDRSQTMQALKNFQLRVLVSTDLISRGIDIERVNLVINLDVPKDYETYFHRIGRTGRFGTYGVAISYLSESEKSFISDLIELYDVQISQRKDHDIIPEEFYNYQLTDEMDQKSLEQLKQQRNDYLLNKNNPSEDEDKEVYQEEDEEYEEEDEEEYEEGKSYSDTEDYQDYNNEEYNEIVYENNDTSEYIYTNAEDLEKGFRKLNVNGGNRNKKPNSIKEKQLKEQQDYYNYYQYYQYYQQYYQYICQQQQYQNQQNYNRYECNCPNCPNNNIHYYNNYNNNNSYNTQHYDKNFYENYYKQYERYYNSK</sequence>
<dbReference type="InParanoid" id="A0A151Z3Q5"/>
<dbReference type="GO" id="GO:0003676">
    <property type="term" value="F:nucleic acid binding"/>
    <property type="evidence" value="ECO:0007669"/>
    <property type="project" value="InterPro"/>
</dbReference>
<dbReference type="InterPro" id="IPR000629">
    <property type="entry name" value="RNA-helicase_DEAD-box_CS"/>
</dbReference>
<dbReference type="PROSITE" id="PS51192">
    <property type="entry name" value="HELICASE_ATP_BIND_1"/>
    <property type="match status" value="1"/>
</dbReference>
<proteinExistence type="inferred from homology"/>
<dbReference type="InterPro" id="IPR001650">
    <property type="entry name" value="Helicase_C-like"/>
</dbReference>
<keyword evidence="3 7" id="KW-0378">Hydrolase</keyword>
<dbReference type="OrthoDB" id="434041at2759"/>
<feature type="domain" description="Helicase C-terminal" evidence="10">
    <location>
        <begin position="303"/>
        <end position="450"/>
    </location>
</feature>
<keyword evidence="4 7" id="KW-0347">Helicase</keyword>
<comment type="similarity">
    <text evidence="7">Belongs to the DEAD box helicase family.</text>
</comment>
<feature type="domain" description="Helicase ATP-binding" evidence="9">
    <location>
        <begin position="50"/>
        <end position="255"/>
    </location>
</feature>
<evidence type="ECO:0000256" key="7">
    <source>
        <dbReference type="RuleBase" id="RU000492"/>
    </source>
</evidence>
<evidence type="ECO:0000313" key="12">
    <source>
        <dbReference type="EMBL" id="KYQ88603.1"/>
    </source>
</evidence>
<dbReference type="PROSITE" id="PS00039">
    <property type="entry name" value="DEAD_ATP_HELICASE"/>
    <property type="match status" value="1"/>
</dbReference>
<evidence type="ECO:0000256" key="5">
    <source>
        <dbReference type="ARBA" id="ARBA00022840"/>
    </source>
</evidence>
<dbReference type="InterPro" id="IPR014001">
    <property type="entry name" value="Helicase_ATP-bd"/>
</dbReference>
<keyword evidence="13" id="KW-1185">Reference proteome</keyword>
<dbReference type="PROSITE" id="PS51195">
    <property type="entry name" value="Q_MOTIF"/>
    <property type="match status" value="1"/>
</dbReference>
<dbReference type="Pfam" id="PF00271">
    <property type="entry name" value="Helicase_C"/>
    <property type="match status" value="1"/>
</dbReference>
<dbReference type="SMART" id="SM00490">
    <property type="entry name" value="HELICc"/>
    <property type="match status" value="1"/>
</dbReference>
<reference evidence="12 13" key="1">
    <citation type="submission" date="2015-12" db="EMBL/GenBank/DDBJ databases">
        <title>Dictyostelia acquired genes for synthesis and detection of signals that induce cell-type specialization by lateral gene transfer from prokaryotes.</title>
        <authorList>
            <person name="Gloeckner G."/>
            <person name="Schaap P."/>
        </authorList>
    </citation>
    <scope>NUCLEOTIDE SEQUENCE [LARGE SCALE GENOMIC DNA]</scope>
    <source>
        <strain evidence="12 13">TK</strain>
    </source>
</reference>
<evidence type="ECO:0000256" key="8">
    <source>
        <dbReference type="SAM" id="MobiDB-lite"/>
    </source>
</evidence>
<dbReference type="SUPFAM" id="SSF52540">
    <property type="entry name" value="P-loop containing nucleoside triphosphate hydrolases"/>
    <property type="match status" value="1"/>
</dbReference>
<dbReference type="OMA" id="KQYYKQY"/>
<dbReference type="GO" id="GO:0005524">
    <property type="term" value="F:ATP binding"/>
    <property type="evidence" value="ECO:0007669"/>
    <property type="project" value="UniProtKB-KW"/>
</dbReference>
<dbReference type="Proteomes" id="UP000076078">
    <property type="component" value="Unassembled WGS sequence"/>
</dbReference>
<evidence type="ECO:0000259" key="9">
    <source>
        <dbReference type="PROSITE" id="PS51192"/>
    </source>
</evidence>
<dbReference type="AlphaFoldDB" id="A0A151Z3Q5"/>
<dbReference type="InterPro" id="IPR014014">
    <property type="entry name" value="RNA_helicase_DEAD_Q_motif"/>
</dbReference>
<name>A0A151Z3Q5_TIELA</name>
<dbReference type="PANTHER" id="PTHR47958">
    <property type="entry name" value="ATP-DEPENDENT RNA HELICASE DBP3"/>
    <property type="match status" value="1"/>
</dbReference>
<feature type="domain" description="DEAD-box RNA helicase Q" evidence="11">
    <location>
        <begin position="19"/>
        <end position="47"/>
    </location>
</feature>
<dbReference type="PROSITE" id="PS51194">
    <property type="entry name" value="HELICASE_CTER"/>
    <property type="match status" value="1"/>
</dbReference>
<dbReference type="InterPro" id="IPR027417">
    <property type="entry name" value="P-loop_NTPase"/>
</dbReference>